<reference evidence="6 7" key="1">
    <citation type="journal article" date="2010" name="Science">
        <title>Genomic analysis of organismal complexity in the multicellular green alga Volvox carteri.</title>
        <authorList>
            <person name="Prochnik S.E."/>
            <person name="Umen J."/>
            <person name="Nedelcu A.M."/>
            <person name="Hallmann A."/>
            <person name="Miller S.M."/>
            <person name="Nishii I."/>
            <person name="Ferris P."/>
            <person name="Kuo A."/>
            <person name="Mitros T."/>
            <person name="Fritz-Laylin L.K."/>
            <person name="Hellsten U."/>
            <person name="Chapman J."/>
            <person name="Simakov O."/>
            <person name="Rensing S.A."/>
            <person name="Terry A."/>
            <person name="Pangilinan J."/>
            <person name="Kapitonov V."/>
            <person name="Jurka J."/>
            <person name="Salamov A."/>
            <person name="Shapiro H."/>
            <person name="Schmutz J."/>
            <person name="Grimwood J."/>
            <person name="Lindquist E."/>
            <person name="Lucas S."/>
            <person name="Grigoriev I.V."/>
            <person name="Schmitt R."/>
            <person name="Kirk D."/>
            <person name="Rokhsar D.S."/>
        </authorList>
    </citation>
    <scope>NUCLEOTIDE SEQUENCE [LARGE SCALE GENOMIC DNA]</scope>
    <source>
        <strain evidence="7">f. Nagariensis / Eve</strain>
    </source>
</reference>
<evidence type="ECO:0008006" key="8">
    <source>
        <dbReference type="Google" id="ProtNLM"/>
    </source>
</evidence>
<feature type="transmembrane region" description="Helical" evidence="5">
    <location>
        <begin position="116"/>
        <end position="140"/>
    </location>
</feature>
<dbReference type="AlphaFoldDB" id="D8U988"/>
<dbReference type="KEGG" id="vcn:VOLCADRAFT_121401"/>
<dbReference type="InterPro" id="IPR007300">
    <property type="entry name" value="CidB/LrgB"/>
</dbReference>
<feature type="transmembrane region" description="Helical" evidence="5">
    <location>
        <begin position="330"/>
        <end position="354"/>
    </location>
</feature>
<proteinExistence type="predicted"/>
<comment type="subcellular location">
    <subcellularLocation>
        <location evidence="1">Membrane</location>
        <topology evidence="1">Multi-pass membrane protein</topology>
    </subcellularLocation>
</comment>
<dbReference type="RefSeq" id="XP_002955191.1">
    <property type="nucleotide sequence ID" value="XM_002955145.1"/>
</dbReference>
<evidence type="ECO:0000256" key="4">
    <source>
        <dbReference type="ARBA" id="ARBA00023136"/>
    </source>
</evidence>
<name>D8U988_VOLCA</name>
<evidence type="ECO:0000313" key="6">
    <source>
        <dbReference type="EMBL" id="EFJ43710.1"/>
    </source>
</evidence>
<evidence type="ECO:0000256" key="2">
    <source>
        <dbReference type="ARBA" id="ARBA00022692"/>
    </source>
</evidence>
<evidence type="ECO:0000256" key="3">
    <source>
        <dbReference type="ARBA" id="ARBA00022989"/>
    </source>
</evidence>
<dbReference type="PANTHER" id="PTHR30249">
    <property type="entry name" value="PUTATIVE SEROTONIN TRANSPORTER"/>
    <property type="match status" value="1"/>
</dbReference>
<evidence type="ECO:0000256" key="1">
    <source>
        <dbReference type="ARBA" id="ARBA00004141"/>
    </source>
</evidence>
<evidence type="ECO:0000313" key="7">
    <source>
        <dbReference type="Proteomes" id="UP000001058"/>
    </source>
</evidence>
<keyword evidence="3 5" id="KW-1133">Transmembrane helix</keyword>
<dbReference type="STRING" id="3068.D8U988"/>
<feature type="transmembrane region" description="Helical" evidence="5">
    <location>
        <begin position="265"/>
        <end position="284"/>
    </location>
</feature>
<dbReference type="GO" id="GO:0016020">
    <property type="term" value="C:membrane"/>
    <property type="evidence" value="ECO:0007669"/>
    <property type="project" value="UniProtKB-SubCell"/>
</dbReference>
<sequence length="627" mass="65414">MQLGSRVDSCARLQVHKPVRRSRMLPIAALSSDGPSETHRRKAEARAWINAWRARSGLAPMTSSSVSITGILPPPAAAASASAGATGGFGSDIGEYFKLLTGLGTLYALDMAIKKVFASAHITFPSALGGMFGVVALLLVVGESTASKLLAFYTPALNWIAKWLPLFYVASLVTLPLALKGIAGSELAKIMIILGAGMVATLLFTAQVTVFIREVVRTENKEITKAKPASPFLPSHFAAWGAVAAASLAATAVAGANSSLGAQMALPFGLAATVGGYLLGNAVPKNMQGLLHPVVVTAIVANAGAALHGKVFGVGYDTSLKMYYSKGQGLMGAGDFLMAFLGCVIVSFGFRIYQQRETLRRHAPEIIGATFLSALFSFFSTAFAAKLLSLNSDLARALIPRSVTVALALPIATQLDAPLSITAAAVLLQGLLGANFGPNLMTAVGIKDTIARGLAAAGTAGGLGTASLTSKEPEALPFCALSYSLVGILSTFLAATPLVRNALIAIVGRCGVICGVAARVMMVVAGPRRLPARHEGQRMGPREPVKNICRVWVPDSYTAALYQLMTRNGCCFVWSNGGARIKKDADEMKTCTLAYGDSAAVRRVPPLLDLWPGGFARVSLYNCAGAR</sequence>
<dbReference type="OrthoDB" id="2502820at2759"/>
<keyword evidence="4 5" id="KW-0472">Membrane</keyword>
<dbReference type="Proteomes" id="UP000001058">
    <property type="component" value="Unassembled WGS sequence"/>
</dbReference>
<accession>D8U988</accession>
<feature type="transmembrane region" description="Helical" evidence="5">
    <location>
        <begin position="191"/>
        <end position="212"/>
    </location>
</feature>
<dbReference type="GeneID" id="9616216"/>
<evidence type="ECO:0000256" key="5">
    <source>
        <dbReference type="SAM" id="Phobius"/>
    </source>
</evidence>
<gene>
    <name evidence="6" type="ORF">VOLCADRAFT_121401</name>
</gene>
<protein>
    <recommendedName>
        <fullName evidence="8">LrgB-like protein</fullName>
    </recommendedName>
</protein>
<dbReference type="eggNOG" id="ENOG502QQ63">
    <property type="taxonomic scope" value="Eukaryota"/>
</dbReference>
<dbReference type="Pfam" id="PF04172">
    <property type="entry name" value="LrgB"/>
    <property type="match status" value="1"/>
</dbReference>
<feature type="transmembrane region" description="Helical" evidence="5">
    <location>
        <begin position="290"/>
        <end position="309"/>
    </location>
</feature>
<dbReference type="EMBL" id="GL378370">
    <property type="protein sequence ID" value="EFJ43710.1"/>
    <property type="molecule type" value="Genomic_DNA"/>
</dbReference>
<dbReference type="FunCoup" id="D8U988">
    <property type="interactions" value="484"/>
</dbReference>
<keyword evidence="2 5" id="KW-0812">Transmembrane</keyword>
<dbReference type="InParanoid" id="D8U988"/>
<feature type="transmembrane region" description="Helical" evidence="5">
    <location>
        <begin position="366"/>
        <end position="388"/>
    </location>
</feature>
<feature type="transmembrane region" description="Helical" evidence="5">
    <location>
        <begin position="232"/>
        <end position="253"/>
    </location>
</feature>
<keyword evidence="7" id="KW-1185">Reference proteome</keyword>
<dbReference type="PANTHER" id="PTHR30249:SF0">
    <property type="entry name" value="PLASTIDAL GLYCOLATE_GLYCERATE TRANSLOCATOR 1, CHLOROPLASTIC"/>
    <property type="match status" value="1"/>
</dbReference>
<organism evidence="7">
    <name type="scientific">Volvox carteri f. nagariensis</name>
    <dbReference type="NCBI Taxonomy" id="3068"/>
    <lineage>
        <taxon>Eukaryota</taxon>
        <taxon>Viridiplantae</taxon>
        <taxon>Chlorophyta</taxon>
        <taxon>core chlorophytes</taxon>
        <taxon>Chlorophyceae</taxon>
        <taxon>CS clade</taxon>
        <taxon>Chlamydomonadales</taxon>
        <taxon>Volvocaceae</taxon>
        <taxon>Volvox</taxon>
    </lineage>
</organism>
<feature type="transmembrane region" description="Helical" evidence="5">
    <location>
        <begin position="160"/>
        <end position="179"/>
    </location>
</feature>